<dbReference type="Proteomes" id="UP001327219">
    <property type="component" value="Chromosome"/>
</dbReference>
<dbReference type="PANTHER" id="PTHR43011:SF1">
    <property type="entry name" value="IRON-SULFUR CLUSTER ASSEMBLY 2 HOMOLOG, MITOCHONDRIAL"/>
    <property type="match status" value="1"/>
</dbReference>
<keyword evidence="3" id="KW-1185">Reference proteome</keyword>
<evidence type="ECO:0000313" key="2">
    <source>
        <dbReference type="EMBL" id="WPX97119.1"/>
    </source>
</evidence>
<dbReference type="NCBIfam" id="TIGR00049">
    <property type="entry name" value="iron-sulfur cluster assembly accessory protein"/>
    <property type="match status" value="1"/>
</dbReference>
<dbReference type="Gene3D" id="2.60.300.12">
    <property type="entry name" value="HesB-like domain"/>
    <property type="match status" value="1"/>
</dbReference>
<gene>
    <name evidence="2" type="ORF">Bandiella_01263</name>
</gene>
<accession>A0ABZ0ULV0</accession>
<dbReference type="Pfam" id="PF01521">
    <property type="entry name" value="Fe-S_biosyn"/>
    <property type="match status" value="1"/>
</dbReference>
<dbReference type="InterPro" id="IPR035903">
    <property type="entry name" value="HesB-like_dom_sf"/>
</dbReference>
<dbReference type="InterPro" id="IPR017870">
    <property type="entry name" value="FeS_cluster_insertion_CS"/>
</dbReference>
<dbReference type="SUPFAM" id="SSF89360">
    <property type="entry name" value="HesB-like domain"/>
    <property type="match status" value="1"/>
</dbReference>
<dbReference type="EMBL" id="CP110820">
    <property type="protein sequence ID" value="WPX97119.1"/>
    <property type="molecule type" value="Genomic_DNA"/>
</dbReference>
<reference evidence="2 3" key="1">
    <citation type="submission" date="2022-11" db="EMBL/GenBank/DDBJ databases">
        <title>Host association and intracellularity evolved multiple times independently in the Rickettsiales.</title>
        <authorList>
            <person name="Castelli M."/>
            <person name="Nardi T."/>
            <person name="Gammuto L."/>
            <person name="Bellinzona G."/>
            <person name="Sabaneyeva E."/>
            <person name="Potekhin A."/>
            <person name="Serra V."/>
            <person name="Petroni G."/>
            <person name="Sassera D."/>
        </authorList>
    </citation>
    <scope>NUCLEOTIDE SEQUENCE [LARGE SCALE GENOMIC DNA]</scope>
    <source>
        <strain evidence="2 3">NDG2</strain>
    </source>
</reference>
<proteinExistence type="predicted"/>
<protein>
    <submittedName>
        <fullName evidence="2">Iron-sulfur cluster insertion protein ErpA</fullName>
    </submittedName>
</protein>
<dbReference type="InterPro" id="IPR016092">
    <property type="entry name" value="ATAP"/>
</dbReference>
<dbReference type="InterPro" id="IPR000361">
    <property type="entry name" value="ATAP_core_dom"/>
</dbReference>
<organism evidence="2 3">
    <name type="scientific">Candidatus Bandiella euplotis</name>
    <dbReference type="NCBI Taxonomy" id="1664265"/>
    <lineage>
        <taxon>Bacteria</taxon>
        <taxon>Pseudomonadati</taxon>
        <taxon>Pseudomonadota</taxon>
        <taxon>Alphaproteobacteria</taxon>
        <taxon>Rickettsiales</taxon>
        <taxon>Candidatus Midichloriaceae</taxon>
        <taxon>Candidatus Bandiella</taxon>
    </lineage>
</organism>
<dbReference type="PANTHER" id="PTHR43011">
    <property type="entry name" value="IRON-SULFUR CLUSTER ASSEMBLY 2 HOMOLOG, MITOCHONDRIAL"/>
    <property type="match status" value="1"/>
</dbReference>
<dbReference type="RefSeq" id="WP_323732738.1">
    <property type="nucleotide sequence ID" value="NZ_CP110820.1"/>
</dbReference>
<name>A0ABZ0ULV0_9RICK</name>
<feature type="domain" description="Core" evidence="1">
    <location>
        <begin position="5"/>
        <end position="105"/>
    </location>
</feature>
<evidence type="ECO:0000259" key="1">
    <source>
        <dbReference type="Pfam" id="PF01521"/>
    </source>
</evidence>
<dbReference type="PROSITE" id="PS01152">
    <property type="entry name" value="HESB"/>
    <property type="match status" value="1"/>
</dbReference>
<sequence>MHKFIISENAANRINHLNSVKTAAKQLLRVKVDGGGCNGLRYQLDFVEDYADEDLVFTKKGAKVIVDKISITYLQNAELDYVEELGHSSFLINNPNSASKCGCGDSFSYKIDK</sequence>
<evidence type="ECO:0000313" key="3">
    <source>
        <dbReference type="Proteomes" id="UP001327219"/>
    </source>
</evidence>